<dbReference type="EMBL" id="OU015567">
    <property type="protein sequence ID" value="CAG5112270.1"/>
    <property type="molecule type" value="Genomic_DNA"/>
</dbReference>
<organism evidence="9 10">
    <name type="scientific">Oikopleura dioica</name>
    <name type="common">Tunicate</name>
    <dbReference type="NCBI Taxonomy" id="34765"/>
    <lineage>
        <taxon>Eukaryota</taxon>
        <taxon>Metazoa</taxon>
        <taxon>Chordata</taxon>
        <taxon>Tunicata</taxon>
        <taxon>Appendicularia</taxon>
        <taxon>Copelata</taxon>
        <taxon>Oikopleuridae</taxon>
        <taxon>Oikopleura</taxon>
    </lineage>
</organism>
<evidence type="ECO:0000259" key="8">
    <source>
        <dbReference type="Pfam" id="PF00884"/>
    </source>
</evidence>
<dbReference type="InterPro" id="IPR047115">
    <property type="entry name" value="ARSB"/>
</dbReference>
<comment type="similarity">
    <text evidence="2">Belongs to the sulfatase family.</text>
</comment>
<evidence type="ECO:0000256" key="7">
    <source>
        <dbReference type="SAM" id="SignalP"/>
    </source>
</evidence>
<dbReference type="Proteomes" id="UP001158576">
    <property type="component" value="Chromosome 2"/>
</dbReference>
<reference evidence="9 10" key="1">
    <citation type="submission" date="2021-04" db="EMBL/GenBank/DDBJ databases">
        <authorList>
            <person name="Bliznina A."/>
        </authorList>
    </citation>
    <scope>NUCLEOTIDE SEQUENCE [LARGE SCALE GENOMIC DNA]</scope>
</reference>
<keyword evidence="5" id="KW-0106">Calcium</keyword>
<gene>
    <name evidence="9" type="ORF">OKIOD_LOCUS15267</name>
</gene>
<feature type="domain" description="Sulfatase N-terminal" evidence="8">
    <location>
        <begin position="19"/>
        <end position="116"/>
    </location>
</feature>
<proteinExistence type="inferred from homology"/>
<dbReference type="PROSITE" id="PS00149">
    <property type="entry name" value="SULFATASE_2"/>
    <property type="match status" value="1"/>
</dbReference>
<evidence type="ECO:0000256" key="1">
    <source>
        <dbReference type="ARBA" id="ARBA00001913"/>
    </source>
</evidence>
<evidence type="ECO:0000256" key="6">
    <source>
        <dbReference type="ARBA" id="ARBA00023180"/>
    </source>
</evidence>
<dbReference type="PANTHER" id="PTHR10342:SF274">
    <property type="entry name" value="ARYLSULFATASE B"/>
    <property type="match status" value="1"/>
</dbReference>
<evidence type="ECO:0000256" key="4">
    <source>
        <dbReference type="ARBA" id="ARBA00022801"/>
    </source>
</evidence>
<sequence length="568" mass="64253">MLLFSSFFAAFLAAETSRPNVILILADDLGFNDMPWNNPDIIAPNLHALAKNGTILSNFYVQPVCTPSRSALMTSRYPIRLGLQTDVITAPQPSCLPLDEETIGNEFQKAGYSTHIAPQPSCLPLDEVTFGDEMRLAGYHTHIVGKWHLGHYCPQCLPNNRGFDTFRGYLTGAEDYYKKTFCIPLIPSQRPPACGFDFYDNEDRMPQANGTYSTYQFSDASREVIKNHQGSKNPFFLYLPFQSVHYPVMVPKNYSDLYPNEKNHTRKEYMGMVTAMDEAVGHIVDELKSVGAYENTLFFYATDNGGLVGAGGRNAPFRGQKATLWQGGLRVPSFITGPGVPAGADYKNMMHIVDVQMTLLEAIGHQRSGEKHVDGVSHWSAITTTSSEERESFELLRRKREKTYSEVEERIQKKLTVAKKPRTEILLNIDREYDRGYSPDPINFTHYENPFFDTSIHAAIVSELDGVTWKLLTGDPGCELYDFPCHADHKLPNPFPSVWLFNLDTDPYEKNNIFEENKDIVWMLLEKLAQYDANSVPTYYPDRDPAADPAAHDGWWGPWKAGPNNWPR</sequence>
<protein>
    <submittedName>
        <fullName evidence="9">Oidioi.mRNA.OKI2018_I69.chr2.g6502.t3.cds</fullName>
    </submittedName>
</protein>
<evidence type="ECO:0000256" key="2">
    <source>
        <dbReference type="ARBA" id="ARBA00008779"/>
    </source>
</evidence>
<dbReference type="Gene3D" id="3.30.1120.10">
    <property type="match status" value="1"/>
</dbReference>
<dbReference type="CDD" id="cd16029">
    <property type="entry name" value="4-S"/>
    <property type="match status" value="1"/>
</dbReference>
<dbReference type="Gene3D" id="3.40.720.10">
    <property type="entry name" value="Alkaline Phosphatase, subunit A"/>
    <property type="match status" value="2"/>
</dbReference>
<feature type="signal peptide" evidence="7">
    <location>
        <begin position="1"/>
        <end position="16"/>
    </location>
</feature>
<evidence type="ECO:0000256" key="5">
    <source>
        <dbReference type="ARBA" id="ARBA00022837"/>
    </source>
</evidence>
<keyword evidence="4" id="KW-0378">Hydrolase</keyword>
<feature type="domain" description="Sulfatase N-terminal" evidence="8">
    <location>
        <begin position="121"/>
        <end position="364"/>
    </location>
</feature>
<dbReference type="InterPro" id="IPR000917">
    <property type="entry name" value="Sulfatase_N"/>
</dbReference>
<name>A0ABN7T9T8_OIKDI</name>
<evidence type="ECO:0000256" key="3">
    <source>
        <dbReference type="ARBA" id="ARBA00022723"/>
    </source>
</evidence>
<keyword evidence="3" id="KW-0479">Metal-binding</keyword>
<dbReference type="Pfam" id="PF00884">
    <property type="entry name" value="Sulfatase"/>
    <property type="match status" value="2"/>
</dbReference>
<dbReference type="PANTHER" id="PTHR10342">
    <property type="entry name" value="ARYLSULFATASE"/>
    <property type="match status" value="1"/>
</dbReference>
<dbReference type="SUPFAM" id="SSF53649">
    <property type="entry name" value="Alkaline phosphatase-like"/>
    <property type="match status" value="2"/>
</dbReference>
<keyword evidence="10" id="KW-1185">Reference proteome</keyword>
<accession>A0ABN7T9T8</accession>
<feature type="chain" id="PRO_5045391916" evidence="7">
    <location>
        <begin position="17"/>
        <end position="568"/>
    </location>
</feature>
<dbReference type="InterPro" id="IPR017850">
    <property type="entry name" value="Alkaline_phosphatase_core_sf"/>
</dbReference>
<dbReference type="InterPro" id="IPR024607">
    <property type="entry name" value="Sulfatase_CS"/>
</dbReference>
<evidence type="ECO:0000313" key="9">
    <source>
        <dbReference type="EMBL" id="CAG5112270.1"/>
    </source>
</evidence>
<keyword evidence="7" id="KW-0732">Signal</keyword>
<evidence type="ECO:0000313" key="10">
    <source>
        <dbReference type="Proteomes" id="UP001158576"/>
    </source>
</evidence>
<comment type="cofactor">
    <cofactor evidence="1">
        <name>Ca(2+)</name>
        <dbReference type="ChEBI" id="CHEBI:29108"/>
    </cofactor>
</comment>
<keyword evidence="6" id="KW-0325">Glycoprotein</keyword>